<keyword evidence="5" id="KW-1185">Reference proteome</keyword>
<dbReference type="Proteomes" id="UP000318571">
    <property type="component" value="Chromosome 5"/>
</dbReference>
<sequence>MGEPVDVNTTFLFHTNISYNCFNGRKFVQDFHQAQVQARCLPGNIWLVPDDWGQCDETVTCSGLEPAPTGGNAIVIKHGSRFGPICDGSGHSREQLSACPKVSIEPMTNANGRAKFNLIFNNSEVMVVKNVFITCRFTSAPLKVKLPLGRVIATRSANVFGLDQKVNLGPYDITSLHLEVEFDPAYTSICIESLECQTCNSGYSCLALQDEYLGNLSQTTFFDPTQEYQYEAQIAYDCGLGRAFNLTHHLLDTQTLTCQWDGKWVPSTSVDNCVWTQCLKPPLPRNGSNLEVVNWDGQPIEFHAELEYRCQGGAKFQDDFHQNSVRATCRPENIWEIPKPEWPQCVETKFCPHPPSPPVNGKILIRNNGLLFGHVCQGSNRSFVPMIGSGCNNPEIRLRSTYEQGYFPNKRIYYSYDIKVRSVKPGEWIASWLIFSQPVSTSSVKISSQFANQLNETSSQNMLYLEVELSPYASNADNLIVIIISSEFDAQVPCLISHTCSVCEQKAECSLKERQFQEDLYDQQSLTKYGTLLEYECGLGKAFKVDNVSTIPSQFIECQWNGTWSPTNQIYPCHWVACIDPPKPLTRYNLVVDYVEGSVVDFGDSVHYRCREGFYFAEDFYLDNFTSICYSNGTWSSPKWKDCLDPLTRYCPDPPDTSKKGGKSDWNPVLAGRTPFNTVVKYSCQTARKLQRNLSNGTTELYEEQHLRCEWNQTWSPSSQVDECIWYQCLDPPTPSGRDLIPLWNGYPLEFNETVEYVCAHEGLWFENDYDQQSFDVKCLKDGSFDQPEEWPYCVRTVFCGTPPSKPRGGTWIWNGETSYGTEIEYDSTKYKNSTKYRSLNGKFILFERYTCGQYAQFLDPTTNASYDVTRLQCLWSKKWSQETLDHCPPEWTKLKYVPHLSLRLPIQSEHASYAPSIPLVLKAAQEFGKGQALLVDGFILDQVDQNHLPTIKFIDFNDTVVLNIELEPSYAKMFIHSDLRPTTEAQTSVVVDYGKPFFMNVEYVPSQFHFRIEFNGELAHVFNLPDDIPDLEFQEIRAQGDQSITFIGFAPPGTNPAVPVGTELWFRCPEFHVFSHDWYHNPQVRITCQENGLFSLPETWPECVYPATTESGRIDGVSNGCNGTLCGGIFPGVV</sequence>
<comment type="caution">
    <text evidence="2">Lacks conserved residue(s) required for the propagation of feature annotation.</text>
</comment>
<comment type="caution">
    <text evidence="4">The sequence shown here is derived from an EMBL/GenBank/DDBJ whole genome shotgun (WGS) entry which is preliminary data.</text>
</comment>
<accession>A0A553PIE9</accession>
<feature type="domain" description="Sushi" evidence="3">
    <location>
        <begin position="649"/>
        <end position="726"/>
    </location>
</feature>
<dbReference type="STRING" id="6832.A0A553PIE9"/>
<reference evidence="4 5" key="1">
    <citation type="journal article" date="2018" name="Nat. Ecol. Evol.">
        <title>Genomic signatures of mitonuclear coevolution across populations of Tigriopus californicus.</title>
        <authorList>
            <person name="Barreto F.S."/>
            <person name="Watson E.T."/>
            <person name="Lima T.G."/>
            <person name="Willett C.S."/>
            <person name="Edmands S."/>
            <person name="Li W."/>
            <person name="Burton R.S."/>
        </authorList>
    </citation>
    <scope>NUCLEOTIDE SEQUENCE [LARGE SCALE GENOMIC DNA]</scope>
    <source>
        <strain evidence="4 5">San Diego</strain>
    </source>
</reference>
<keyword evidence="1" id="KW-1015">Disulfide bond</keyword>
<organism evidence="4 5">
    <name type="scientific">Tigriopus californicus</name>
    <name type="common">Marine copepod</name>
    <dbReference type="NCBI Taxonomy" id="6832"/>
    <lineage>
        <taxon>Eukaryota</taxon>
        <taxon>Metazoa</taxon>
        <taxon>Ecdysozoa</taxon>
        <taxon>Arthropoda</taxon>
        <taxon>Crustacea</taxon>
        <taxon>Multicrustacea</taxon>
        <taxon>Hexanauplia</taxon>
        <taxon>Copepoda</taxon>
        <taxon>Harpacticoida</taxon>
        <taxon>Harpacticidae</taxon>
        <taxon>Tigriopus</taxon>
    </lineage>
</organism>
<dbReference type="InterPro" id="IPR000436">
    <property type="entry name" value="Sushi_SCR_CCP_dom"/>
</dbReference>
<keyword evidence="2" id="KW-0768">Sushi</keyword>
<feature type="domain" description="Sushi" evidence="3">
    <location>
        <begin position="203"/>
        <end position="275"/>
    </location>
</feature>
<dbReference type="Gene3D" id="2.10.70.10">
    <property type="entry name" value="Complement Module, domain 1"/>
    <property type="match status" value="1"/>
</dbReference>
<dbReference type="SMART" id="SM00032">
    <property type="entry name" value="CCP"/>
    <property type="match status" value="4"/>
</dbReference>
<feature type="domain" description="Sushi" evidence="3">
    <location>
        <begin position="576"/>
        <end position="645"/>
    </location>
</feature>
<dbReference type="PROSITE" id="PS50923">
    <property type="entry name" value="SUSHI"/>
    <property type="match status" value="5"/>
</dbReference>
<evidence type="ECO:0000259" key="3">
    <source>
        <dbReference type="PROSITE" id="PS50923"/>
    </source>
</evidence>
<evidence type="ECO:0000256" key="1">
    <source>
        <dbReference type="ARBA" id="ARBA00023157"/>
    </source>
</evidence>
<dbReference type="CDD" id="cd00033">
    <property type="entry name" value="CCP"/>
    <property type="match status" value="1"/>
</dbReference>
<feature type="domain" description="Sushi" evidence="3">
    <location>
        <begin position="276"/>
        <end position="347"/>
    </location>
</feature>
<evidence type="ECO:0000313" key="4">
    <source>
        <dbReference type="EMBL" id="TRY77440.1"/>
    </source>
</evidence>
<dbReference type="EMBL" id="VCGU01000004">
    <property type="protein sequence ID" value="TRY77440.1"/>
    <property type="molecule type" value="Genomic_DNA"/>
</dbReference>
<evidence type="ECO:0000256" key="2">
    <source>
        <dbReference type="PROSITE-ProRule" id="PRU00302"/>
    </source>
</evidence>
<dbReference type="SUPFAM" id="SSF57535">
    <property type="entry name" value="Complement control module/SCR domain"/>
    <property type="match status" value="1"/>
</dbReference>
<protein>
    <recommendedName>
        <fullName evidence="3">Sushi domain-containing protein</fullName>
    </recommendedName>
</protein>
<dbReference type="InterPro" id="IPR035976">
    <property type="entry name" value="Sushi/SCR/CCP_sf"/>
</dbReference>
<dbReference type="Pfam" id="PF00084">
    <property type="entry name" value="Sushi"/>
    <property type="match status" value="1"/>
</dbReference>
<feature type="domain" description="Sushi" evidence="3">
    <location>
        <begin position="507"/>
        <end position="575"/>
    </location>
</feature>
<feature type="non-terminal residue" evidence="4">
    <location>
        <position position="1135"/>
    </location>
</feature>
<name>A0A553PIE9_TIGCA</name>
<evidence type="ECO:0000313" key="5">
    <source>
        <dbReference type="Proteomes" id="UP000318571"/>
    </source>
</evidence>
<dbReference type="AlphaFoldDB" id="A0A553PIE9"/>
<proteinExistence type="predicted"/>
<gene>
    <name evidence="4" type="ORF">TCAL_04041</name>
</gene>